<name>A0A8S5UGZ0_9CAUD</name>
<evidence type="ECO:0000313" key="1">
    <source>
        <dbReference type="EMBL" id="DAF93769.1"/>
    </source>
</evidence>
<proteinExistence type="predicted"/>
<sequence>MTHNIGFRWPIVQVVDKATNKVIIPDDVSFTDANELVVTLGVAAAVLVQVSWYKNGA</sequence>
<protein>
    <submittedName>
        <fullName evidence="1">Uncharacterized protein</fullName>
    </submittedName>
</protein>
<dbReference type="EMBL" id="BK016086">
    <property type="protein sequence ID" value="DAF93769.1"/>
    <property type="molecule type" value="Genomic_DNA"/>
</dbReference>
<organism evidence="1">
    <name type="scientific">Myoviridae sp. ctshb19</name>
    <dbReference type="NCBI Taxonomy" id="2825194"/>
    <lineage>
        <taxon>Viruses</taxon>
        <taxon>Duplodnaviria</taxon>
        <taxon>Heunggongvirae</taxon>
        <taxon>Uroviricota</taxon>
        <taxon>Caudoviricetes</taxon>
    </lineage>
</organism>
<reference evidence="1" key="1">
    <citation type="journal article" date="2021" name="Proc. Natl. Acad. Sci. U.S.A.">
        <title>A Catalog of Tens of Thousands of Viruses from Human Metagenomes Reveals Hidden Associations with Chronic Diseases.</title>
        <authorList>
            <person name="Tisza M.J."/>
            <person name="Buck C.B."/>
        </authorList>
    </citation>
    <scope>NUCLEOTIDE SEQUENCE</scope>
    <source>
        <strain evidence="1">Ctshb19</strain>
    </source>
</reference>
<accession>A0A8S5UGZ0</accession>